<keyword evidence="2" id="KW-1185">Reference proteome</keyword>
<dbReference type="RefSeq" id="WP_379663962.1">
    <property type="nucleotide sequence ID" value="NZ_JBHUDG010000049.1"/>
</dbReference>
<protein>
    <submittedName>
        <fullName evidence="1">LamG-like jellyroll fold domain-containing protein</fullName>
    </submittedName>
</protein>
<dbReference type="PROSITE" id="PS51257">
    <property type="entry name" value="PROKAR_LIPOPROTEIN"/>
    <property type="match status" value="1"/>
</dbReference>
<name>A0ABW4IHU2_9SPHI</name>
<dbReference type="SUPFAM" id="SSF49899">
    <property type="entry name" value="Concanavalin A-like lectins/glucanases"/>
    <property type="match status" value="1"/>
</dbReference>
<dbReference type="Proteomes" id="UP001597118">
    <property type="component" value="Unassembled WGS sequence"/>
</dbReference>
<evidence type="ECO:0000313" key="1">
    <source>
        <dbReference type="EMBL" id="MFD1631594.1"/>
    </source>
</evidence>
<dbReference type="Pfam" id="PF13385">
    <property type="entry name" value="Laminin_G_3"/>
    <property type="match status" value="1"/>
</dbReference>
<proteinExistence type="predicted"/>
<dbReference type="InterPro" id="IPR013320">
    <property type="entry name" value="ConA-like_dom_sf"/>
</dbReference>
<dbReference type="Gene3D" id="2.60.120.200">
    <property type="match status" value="1"/>
</dbReference>
<gene>
    <name evidence="1" type="ORF">ACFSAH_17095</name>
</gene>
<evidence type="ECO:0000313" key="2">
    <source>
        <dbReference type="Proteomes" id="UP001597118"/>
    </source>
</evidence>
<dbReference type="EMBL" id="JBHUDG010000049">
    <property type="protein sequence ID" value="MFD1631594.1"/>
    <property type="molecule type" value="Genomic_DNA"/>
</dbReference>
<sequence>MMKNDILKLAFLSVLVLGMSACKKDKEPSREDCDDQIVNNYNNGLVAYYKFPGGSLDDFSGNNHHGNVFGNVVPTTNAAGTANCAVRFNGTDNDYIKVNSHTDFDFDGSTPISIVLWYKPEDIGTGSKYQLLFSRGTGPHCPDTYGEFSLGLYDNLKPVFGYNQHSVWDSHVHTITNDVYNYYLNEGWQNLIAIYDPASSDSWKIYRDGNLSDNEGGLCGPAINLSGDLYIGRDFKGSIDDIKVYSRALSAAEINFMKSYVSPCCE</sequence>
<accession>A0ABW4IHU2</accession>
<comment type="caution">
    <text evidence="1">The sequence shown here is derived from an EMBL/GenBank/DDBJ whole genome shotgun (WGS) entry which is preliminary data.</text>
</comment>
<reference evidence="2" key="1">
    <citation type="journal article" date="2019" name="Int. J. Syst. Evol. Microbiol.">
        <title>The Global Catalogue of Microorganisms (GCM) 10K type strain sequencing project: providing services to taxonomists for standard genome sequencing and annotation.</title>
        <authorList>
            <consortium name="The Broad Institute Genomics Platform"/>
            <consortium name="The Broad Institute Genome Sequencing Center for Infectious Disease"/>
            <person name="Wu L."/>
            <person name="Ma J."/>
        </authorList>
    </citation>
    <scope>NUCLEOTIDE SEQUENCE [LARGE SCALE GENOMIC DNA]</scope>
    <source>
        <strain evidence="2">CCUG 53762</strain>
    </source>
</reference>
<organism evidence="1 2">
    <name type="scientific">Pseudopedobacter beijingensis</name>
    <dbReference type="NCBI Taxonomy" id="1207056"/>
    <lineage>
        <taxon>Bacteria</taxon>
        <taxon>Pseudomonadati</taxon>
        <taxon>Bacteroidota</taxon>
        <taxon>Sphingobacteriia</taxon>
        <taxon>Sphingobacteriales</taxon>
        <taxon>Sphingobacteriaceae</taxon>
        <taxon>Pseudopedobacter</taxon>
    </lineage>
</organism>